<evidence type="ECO:0000313" key="2">
    <source>
        <dbReference type="EMBL" id="QXA44596.1"/>
    </source>
</evidence>
<keyword evidence="3" id="KW-1185">Reference proteome</keyword>
<dbReference type="InterPro" id="IPR007685">
    <property type="entry name" value="RelA_SpoT"/>
</dbReference>
<protein>
    <submittedName>
        <fullName evidence="2">RelA/SpoT domain-containing protein</fullName>
    </submittedName>
</protein>
<dbReference type="SUPFAM" id="SSF81301">
    <property type="entry name" value="Nucleotidyltransferase"/>
    <property type="match status" value="1"/>
</dbReference>
<dbReference type="RefSeq" id="WP_040230378.1">
    <property type="nucleotide sequence ID" value="NZ_CDHL01000014.1"/>
</dbReference>
<organism evidence="2 3">
    <name type="scientific">Citrobacter pasteurii</name>
    <dbReference type="NCBI Taxonomy" id="1563222"/>
    <lineage>
        <taxon>Bacteria</taxon>
        <taxon>Pseudomonadati</taxon>
        <taxon>Pseudomonadota</taxon>
        <taxon>Gammaproteobacteria</taxon>
        <taxon>Enterobacterales</taxon>
        <taxon>Enterobacteriaceae</taxon>
        <taxon>Citrobacter</taxon>
    </lineage>
</organism>
<evidence type="ECO:0000313" key="3">
    <source>
        <dbReference type="Proteomes" id="UP000683579"/>
    </source>
</evidence>
<dbReference type="PANTHER" id="PTHR41773:SF1">
    <property type="entry name" value="RELA_SPOT DOMAIN-CONTAINING PROTEIN"/>
    <property type="match status" value="1"/>
</dbReference>
<dbReference type="Gene3D" id="3.30.460.10">
    <property type="entry name" value="Beta Polymerase, domain 2"/>
    <property type="match status" value="1"/>
</dbReference>
<dbReference type="SMART" id="SM00954">
    <property type="entry name" value="RelA_SpoT"/>
    <property type="match status" value="1"/>
</dbReference>
<dbReference type="InterPro" id="IPR043519">
    <property type="entry name" value="NT_sf"/>
</dbReference>
<feature type="domain" description="RelA/SpoT" evidence="1">
    <location>
        <begin position="43"/>
        <end position="156"/>
    </location>
</feature>
<dbReference type="EMBL" id="CP077262">
    <property type="protein sequence ID" value="QXA44596.1"/>
    <property type="molecule type" value="Genomic_DNA"/>
</dbReference>
<evidence type="ECO:0000259" key="1">
    <source>
        <dbReference type="SMART" id="SM00954"/>
    </source>
</evidence>
<accession>A0ABX8K9E1</accession>
<proteinExistence type="predicted"/>
<dbReference type="Pfam" id="PF04607">
    <property type="entry name" value="RelA_SpoT"/>
    <property type="match status" value="1"/>
</dbReference>
<name>A0ABX8K9E1_9ENTR</name>
<dbReference type="PANTHER" id="PTHR41773">
    <property type="entry name" value="GTP PYROPHOSPHATASE-RELATED"/>
    <property type="match status" value="1"/>
</dbReference>
<gene>
    <name evidence="2" type="ORF">I6L54_22045</name>
</gene>
<dbReference type="CDD" id="cd05399">
    <property type="entry name" value="NT_Rel-Spo_like"/>
    <property type="match status" value="1"/>
</dbReference>
<reference evidence="2 3" key="1">
    <citation type="submission" date="2021-06" db="EMBL/GenBank/DDBJ databases">
        <title>FDA dAtabase for Regulatory Grade micrObial Sequences (FDA-ARGOS): Supporting development and validation of Infectious Disease Dx tests.</title>
        <authorList>
            <person name="Sproer C."/>
            <person name="Gronow S."/>
            <person name="Severitt S."/>
            <person name="Schroder I."/>
            <person name="Tallon L."/>
            <person name="Sadzewicz L."/>
            <person name="Zhao X."/>
            <person name="Boylan J."/>
            <person name="Ott S."/>
            <person name="Bowen H."/>
            <person name="Vavikolanu K."/>
            <person name="Mehta A."/>
            <person name="Aluvathingal J."/>
            <person name="Nadendla S."/>
            <person name="Lowell S."/>
            <person name="Myers T."/>
            <person name="Yan Y."/>
        </authorList>
    </citation>
    <scope>NUCLEOTIDE SEQUENCE [LARGE SCALE GENOMIC DNA]</scope>
    <source>
        <strain evidence="2 3">FDAARGOS 1424</strain>
    </source>
</reference>
<dbReference type="Proteomes" id="UP000683579">
    <property type="component" value="Chromosome"/>
</dbReference>
<sequence length="156" mass="18281">MSTDFEEWIVEKLPYFKLMSSQLASVIENVLKQNNIDYFSVDSRTKDINGIMEKIKRKNYKDPQNELTDISGIRIILYVEDGVIKVCDILKSIFQIDRENSLDNMQRLSTDRIGYRSTHFICDVGNVRSGMEEYRSFSGLKFEIQIRTILQHAWAK</sequence>